<feature type="compositionally biased region" description="Gly residues" evidence="2">
    <location>
        <begin position="459"/>
        <end position="477"/>
    </location>
</feature>
<feature type="compositionally biased region" description="Polar residues" evidence="2">
    <location>
        <begin position="17"/>
        <end position="35"/>
    </location>
</feature>
<evidence type="ECO:0000313" key="3">
    <source>
        <dbReference type="EMBL" id="CBJ31232.1"/>
    </source>
</evidence>
<dbReference type="AlphaFoldDB" id="D7FSU1"/>
<dbReference type="EMBL" id="FN648421">
    <property type="protein sequence ID" value="CBJ31232.1"/>
    <property type="molecule type" value="Genomic_DNA"/>
</dbReference>
<dbReference type="OrthoDB" id="192826at2759"/>
<name>D7FSU1_ECTSI</name>
<evidence type="ECO:0000313" key="4">
    <source>
        <dbReference type="Proteomes" id="UP000002630"/>
    </source>
</evidence>
<evidence type="ECO:0000256" key="2">
    <source>
        <dbReference type="SAM" id="MobiDB-lite"/>
    </source>
</evidence>
<feature type="compositionally biased region" description="Polar residues" evidence="2">
    <location>
        <begin position="52"/>
        <end position="62"/>
    </location>
</feature>
<dbReference type="InParanoid" id="D7FSU1"/>
<dbReference type="PANTHER" id="PTHR33560:SF1">
    <property type="entry name" value="PROTEIN FAM227A"/>
    <property type="match status" value="1"/>
</dbReference>
<sequence length="489" mass="54018">MGTAADRRPSVAFLTSLADNTSGSNTPAESSNQHDSLSTSTSTLQAAPGYSESGSNSNSRVETLSRDSRHGRDVKSAEIDLVRYQPLPGSVRLASVTEKVLREAPFAVGISKPMWRVFLTSRPFMELAADGFWFVVAHEILRMPVDAAHSPRFSRMAHVYSHMFTNAPPVFKDMWGSYFFEAWALTLIILLQESFPKSKSLVDEPSFRMRLLDLCAEWTMGIRPSFPLAGHWVLKFDKRPPTELELLKRRTFGAGLSGTSSMPALPQGDASKDSRANDTVPTARRRGGIPEHRLNYVATRSAIDFGNSPFVKHHLRVLTGGGKTSVTPIRLQVTGEATRTLRPFQEQSLRLANDRLLRSNTWRAAQAVRVRNERPATVDILTRIDQRREKLMRQHISSKRETRQEISRMRIDAAEDRSSIETEAADLLSKGDVHEFSNFLVKHQAKKYRKAERKLLGSGSMGGGGGGSLAGGGGGGRGEGEGERGKEMG</sequence>
<dbReference type="EMBL" id="FN649758">
    <property type="protein sequence ID" value="CBJ31232.1"/>
    <property type="molecule type" value="Genomic_DNA"/>
</dbReference>
<comment type="similarity">
    <text evidence="1">Belongs to the FAM227 family.</text>
</comment>
<dbReference type="Pfam" id="PF14922">
    <property type="entry name" value="FWWh"/>
    <property type="match status" value="1"/>
</dbReference>
<dbReference type="Proteomes" id="UP000002630">
    <property type="component" value="Linkage Group LG33"/>
</dbReference>
<dbReference type="OMA" id="FEMEHAD"/>
<feature type="region of interest" description="Disordered" evidence="2">
    <location>
        <begin position="452"/>
        <end position="489"/>
    </location>
</feature>
<feature type="region of interest" description="Disordered" evidence="2">
    <location>
        <begin position="1"/>
        <end position="72"/>
    </location>
</feature>
<dbReference type="PANTHER" id="PTHR33560">
    <property type="entry name" value="PROTEIN FAM227B"/>
    <property type="match status" value="1"/>
</dbReference>
<feature type="region of interest" description="Disordered" evidence="2">
    <location>
        <begin position="257"/>
        <end position="286"/>
    </location>
</feature>
<feature type="compositionally biased region" description="Basic and acidic residues" evidence="2">
    <location>
        <begin position="478"/>
        <end position="489"/>
    </location>
</feature>
<accession>D7FSU1</accession>
<evidence type="ECO:0000256" key="1">
    <source>
        <dbReference type="ARBA" id="ARBA00008666"/>
    </source>
</evidence>
<gene>
    <name evidence="3" type="ORF">Esi_0240_0006</name>
</gene>
<feature type="compositionally biased region" description="Basic and acidic residues" evidence="2">
    <location>
        <begin position="63"/>
        <end position="72"/>
    </location>
</feature>
<reference evidence="3 4" key="1">
    <citation type="journal article" date="2010" name="Nature">
        <title>The Ectocarpus genome and the independent evolution of multicellularity in brown algae.</title>
        <authorList>
            <person name="Cock J.M."/>
            <person name="Sterck L."/>
            <person name="Rouze P."/>
            <person name="Scornet D."/>
            <person name="Allen A.E."/>
            <person name="Amoutzias G."/>
            <person name="Anthouard V."/>
            <person name="Artiguenave F."/>
            <person name="Aury J.M."/>
            <person name="Badger J.H."/>
            <person name="Beszteri B."/>
            <person name="Billiau K."/>
            <person name="Bonnet E."/>
            <person name="Bothwell J.H."/>
            <person name="Bowler C."/>
            <person name="Boyen C."/>
            <person name="Brownlee C."/>
            <person name="Carrano C.J."/>
            <person name="Charrier B."/>
            <person name="Cho G.Y."/>
            <person name="Coelho S.M."/>
            <person name="Collen J."/>
            <person name="Corre E."/>
            <person name="Da Silva C."/>
            <person name="Delage L."/>
            <person name="Delaroque N."/>
            <person name="Dittami S.M."/>
            <person name="Doulbeau S."/>
            <person name="Elias M."/>
            <person name="Farnham G."/>
            <person name="Gachon C.M."/>
            <person name="Gschloessl B."/>
            <person name="Heesch S."/>
            <person name="Jabbari K."/>
            <person name="Jubin C."/>
            <person name="Kawai H."/>
            <person name="Kimura K."/>
            <person name="Kloareg B."/>
            <person name="Kupper F.C."/>
            <person name="Lang D."/>
            <person name="Le Bail A."/>
            <person name="Leblanc C."/>
            <person name="Lerouge P."/>
            <person name="Lohr M."/>
            <person name="Lopez P.J."/>
            <person name="Martens C."/>
            <person name="Maumus F."/>
            <person name="Michel G."/>
            <person name="Miranda-Saavedra D."/>
            <person name="Morales J."/>
            <person name="Moreau H."/>
            <person name="Motomura T."/>
            <person name="Nagasato C."/>
            <person name="Napoli C.A."/>
            <person name="Nelson D.R."/>
            <person name="Nyvall-Collen P."/>
            <person name="Peters A.F."/>
            <person name="Pommier C."/>
            <person name="Potin P."/>
            <person name="Poulain J."/>
            <person name="Quesneville H."/>
            <person name="Read B."/>
            <person name="Rensing S.A."/>
            <person name="Ritter A."/>
            <person name="Rousvoal S."/>
            <person name="Samanta M."/>
            <person name="Samson G."/>
            <person name="Schroeder D.C."/>
            <person name="Segurens B."/>
            <person name="Strittmatter M."/>
            <person name="Tonon T."/>
            <person name="Tregear J.W."/>
            <person name="Valentin K."/>
            <person name="von Dassow P."/>
            <person name="Yamagishi T."/>
            <person name="Van de Peer Y."/>
            <person name="Wincker P."/>
        </authorList>
    </citation>
    <scope>NUCLEOTIDE SEQUENCE [LARGE SCALE GENOMIC DNA]</scope>
    <source>
        <strain evidence="4">Ec32 / CCAP1310/4</strain>
    </source>
</reference>
<keyword evidence="4" id="KW-1185">Reference proteome</keyword>
<protein>
    <submittedName>
        <fullName evidence="3">Uncharacterized protein</fullName>
    </submittedName>
</protein>
<proteinExistence type="inferred from homology"/>
<dbReference type="InterPro" id="IPR029417">
    <property type="entry name" value="FAM227"/>
</dbReference>
<organism evidence="3 4">
    <name type="scientific">Ectocarpus siliculosus</name>
    <name type="common">Brown alga</name>
    <name type="synonym">Conferva siliculosa</name>
    <dbReference type="NCBI Taxonomy" id="2880"/>
    <lineage>
        <taxon>Eukaryota</taxon>
        <taxon>Sar</taxon>
        <taxon>Stramenopiles</taxon>
        <taxon>Ochrophyta</taxon>
        <taxon>PX clade</taxon>
        <taxon>Phaeophyceae</taxon>
        <taxon>Ectocarpales</taxon>
        <taxon>Ectocarpaceae</taxon>
        <taxon>Ectocarpus</taxon>
    </lineage>
</organism>